<proteinExistence type="predicted"/>
<organism evidence="1">
    <name type="scientific">marine sediment metagenome</name>
    <dbReference type="NCBI Taxonomy" id="412755"/>
    <lineage>
        <taxon>unclassified sequences</taxon>
        <taxon>metagenomes</taxon>
        <taxon>ecological metagenomes</taxon>
    </lineage>
</organism>
<evidence type="ECO:0000313" key="1">
    <source>
        <dbReference type="EMBL" id="KKN22390.1"/>
    </source>
</evidence>
<sequence>MKCPLRFIGQELDVLRPPETRFICLKEGCAWWDEAAEKCAVAVIPRLLLTTGSILGQIHDRLRLSKYRYRCHDCGVTIERTIPGEFSTPGHWTRKEQVDGKHVWLCDLCSAKV</sequence>
<gene>
    <name evidence="1" type="ORF">LCGC14_0915820</name>
</gene>
<name>A0A0F9NSC3_9ZZZZ</name>
<comment type="caution">
    <text evidence="1">The sequence shown here is derived from an EMBL/GenBank/DDBJ whole genome shotgun (WGS) entry which is preliminary data.</text>
</comment>
<reference evidence="1" key="1">
    <citation type="journal article" date="2015" name="Nature">
        <title>Complex archaea that bridge the gap between prokaryotes and eukaryotes.</title>
        <authorList>
            <person name="Spang A."/>
            <person name="Saw J.H."/>
            <person name="Jorgensen S.L."/>
            <person name="Zaremba-Niedzwiedzka K."/>
            <person name="Martijn J."/>
            <person name="Lind A.E."/>
            <person name="van Eijk R."/>
            <person name="Schleper C."/>
            <person name="Guy L."/>
            <person name="Ettema T.J."/>
        </authorList>
    </citation>
    <scope>NUCLEOTIDE SEQUENCE</scope>
</reference>
<dbReference type="EMBL" id="LAZR01003067">
    <property type="protein sequence ID" value="KKN22390.1"/>
    <property type="molecule type" value="Genomic_DNA"/>
</dbReference>
<dbReference type="AlphaFoldDB" id="A0A0F9NSC3"/>
<accession>A0A0F9NSC3</accession>
<protein>
    <submittedName>
        <fullName evidence="1">Uncharacterized protein</fullName>
    </submittedName>
</protein>